<dbReference type="PANTHER" id="PTHR43787:SF13">
    <property type="entry name" value="FEMO COFACTOR BIOSYNTHESIS PROTEIN NIFB"/>
    <property type="match status" value="1"/>
</dbReference>
<feature type="domain" description="Radical SAM core" evidence="15">
    <location>
        <begin position="17"/>
        <end position="261"/>
    </location>
</feature>
<dbReference type="SFLD" id="SFLDF00281">
    <property type="entry name" value="FeMo_cofactor_biosynthesis_pro"/>
    <property type="match status" value="1"/>
</dbReference>
<evidence type="ECO:0000256" key="12">
    <source>
        <dbReference type="ARBA" id="ARBA00023239"/>
    </source>
</evidence>
<dbReference type="Gene3D" id="3.30.420.130">
    <property type="entry name" value="Dinitrogenase iron-molybdenum cofactor biosynthesis domain"/>
    <property type="match status" value="1"/>
</dbReference>
<comment type="cofactor">
    <cofactor evidence="1">
        <name>[4Fe-4S] cluster</name>
        <dbReference type="ChEBI" id="CHEBI:49883"/>
    </cofactor>
</comment>
<evidence type="ECO:0000256" key="1">
    <source>
        <dbReference type="ARBA" id="ARBA00001966"/>
    </source>
</evidence>
<gene>
    <name evidence="16" type="ordered locus">Spirs_3001</name>
</gene>
<keyword evidence="8" id="KW-0479">Metal-binding</keyword>
<dbReference type="KEGG" id="ssm:Spirs_3001"/>
<dbReference type="CDD" id="cd01335">
    <property type="entry name" value="Radical_SAM"/>
    <property type="match status" value="1"/>
</dbReference>
<keyword evidence="12" id="KW-0456">Lyase</keyword>
<dbReference type="STRING" id="573413.Spirs_3001"/>
<dbReference type="GO" id="GO:0051539">
    <property type="term" value="F:4 iron, 4 sulfur cluster binding"/>
    <property type="evidence" value="ECO:0007669"/>
    <property type="project" value="UniProtKB-KW"/>
</dbReference>
<protein>
    <recommendedName>
        <fullName evidence="5">FeMo cofactor biosynthesis protein NifB</fullName>
    </recommendedName>
    <alternativeName>
        <fullName evidence="14">Nitrogenase cofactor maturase NifB</fullName>
    </alternativeName>
    <alternativeName>
        <fullName evidence="13">Radical SAM assemblase NifB</fullName>
    </alternativeName>
</protein>
<dbReference type="SFLD" id="SFLDG01067">
    <property type="entry name" value="SPASM/twitch_domain_containing"/>
    <property type="match status" value="1"/>
</dbReference>
<keyword evidence="7" id="KW-0949">S-adenosyl-L-methionine</keyword>
<dbReference type="Pfam" id="PF04055">
    <property type="entry name" value="Radical_SAM"/>
    <property type="match status" value="1"/>
</dbReference>
<dbReference type="GO" id="GO:0016829">
    <property type="term" value="F:lyase activity"/>
    <property type="evidence" value="ECO:0007669"/>
    <property type="project" value="UniProtKB-KW"/>
</dbReference>
<comment type="similarity">
    <text evidence="4">Belongs to the radical SAM superfamily. NifB family.</text>
</comment>
<dbReference type="SFLD" id="SFLDS00029">
    <property type="entry name" value="Radical_SAM"/>
    <property type="match status" value="1"/>
</dbReference>
<evidence type="ECO:0000256" key="14">
    <source>
        <dbReference type="ARBA" id="ARBA00032102"/>
    </source>
</evidence>
<dbReference type="eggNOG" id="COG1433">
    <property type="taxonomic scope" value="Bacteria"/>
</dbReference>
<keyword evidence="17" id="KW-1185">Reference proteome</keyword>
<evidence type="ECO:0000256" key="5">
    <source>
        <dbReference type="ARBA" id="ARBA00021702"/>
    </source>
</evidence>
<keyword evidence="6" id="KW-0004">4Fe-4S</keyword>
<evidence type="ECO:0000256" key="11">
    <source>
        <dbReference type="ARBA" id="ARBA00023231"/>
    </source>
</evidence>
<sequence>MNEMLLKGHPCFDKEAAGHIARVHLPVAPKCNIQCKYCSRKYDCINEGRPGVSSAVLSPAQATLYLEKISQVVKPGVVGIAGPGDAFAEPEKTLETLDRCRRLFPEMLFCLSTNGLNAPDYVDAVASLGVTHVTVTINALDPRVATSIYSWVRCKKRNYRGLDAAEILLERQIETVRRLKERGLIVKINTLLIPGINEGEIPSVARKACELGCDLMNIIPLIPVKGTEFADLKEPSCKIVEEMRSSAGTYIRQSRHCKRCRADAAGLLGDDMRQEISELLRDAANTSDGFSESRSKIAFVSREGVLVNTHLGEAEEVFIAEYVDGEAVICERRPAPARGGGDARWKELARLLDDCAYLLVGGVGERPGSVLAASGLKVLVIEGVASEAAFKLFHNADISYLKKRQVCAAGKTCVGAGTGCT</sequence>
<dbReference type="PROSITE" id="PS01305">
    <property type="entry name" value="MOAA_NIFB_PQQE"/>
    <property type="match status" value="1"/>
</dbReference>
<dbReference type="eggNOG" id="COG0535">
    <property type="taxonomic scope" value="Bacteria"/>
</dbReference>
<evidence type="ECO:0000256" key="9">
    <source>
        <dbReference type="ARBA" id="ARBA00023004"/>
    </source>
</evidence>
<dbReference type="HOGENOM" id="CLU_027639_0_0_12"/>
<evidence type="ECO:0000313" key="17">
    <source>
        <dbReference type="Proteomes" id="UP000002318"/>
    </source>
</evidence>
<evidence type="ECO:0000256" key="2">
    <source>
        <dbReference type="ARBA" id="ARBA00003522"/>
    </source>
</evidence>
<dbReference type="InterPro" id="IPR036105">
    <property type="entry name" value="DiNase_FeMo-co_biosyn_sf"/>
</dbReference>
<evidence type="ECO:0000259" key="15">
    <source>
        <dbReference type="PROSITE" id="PS51918"/>
    </source>
</evidence>
<evidence type="ECO:0000313" key="16">
    <source>
        <dbReference type="EMBL" id="ADK82103.1"/>
    </source>
</evidence>
<dbReference type="PANTHER" id="PTHR43787">
    <property type="entry name" value="FEMO COFACTOR BIOSYNTHESIS PROTEIN NIFB-RELATED"/>
    <property type="match status" value="1"/>
</dbReference>
<evidence type="ECO:0000256" key="7">
    <source>
        <dbReference type="ARBA" id="ARBA00022691"/>
    </source>
</evidence>
<dbReference type="InterPro" id="IPR007197">
    <property type="entry name" value="rSAM"/>
</dbReference>
<organism evidence="16 17">
    <name type="scientific">Sediminispirochaeta smaragdinae (strain DSM 11293 / JCM 15392 / SEBR 4228)</name>
    <name type="common">Spirochaeta smaragdinae</name>
    <dbReference type="NCBI Taxonomy" id="573413"/>
    <lineage>
        <taxon>Bacteria</taxon>
        <taxon>Pseudomonadati</taxon>
        <taxon>Spirochaetota</taxon>
        <taxon>Spirochaetia</taxon>
        <taxon>Spirochaetales</taxon>
        <taxon>Spirochaetaceae</taxon>
        <taxon>Sediminispirochaeta</taxon>
    </lineage>
</organism>
<dbReference type="Gene3D" id="3.20.20.70">
    <property type="entry name" value="Aldolase class I"/>
    <property type="match status" value="1"/>
</dbReference>
<dbReference type="InterPro" id="IPR000385">
    <property type="entry name" value="MoaA_NifB_PqqE_Fe-S-bd_CS"/>
</dbReference>
<dbReference type="GO" id="GO:0046872">
    <property type="term" value="F:metal ion binding"/>
    <property type="evidence" value="ECO:0007669"/>
    <property type="project" value="UniProtKB-KW"/>
</dbReference>
<evidence type="ECO:0000256" key="4">
    <source>
        <dbReference type="ARBA" id="ARBA00006804"/>
    </source>
</evidence>
<dbReference type="PROSITE" id="PS51918">
    <property type="entry name" value="RADICAL_SAM"/>
    <property type="match status" value="1"/>
</dbReference>
<comment type="pathway">
    <text evidence="3">Cofactor biosynthesis; Fe-Mo cofactor biosynthesis.</text>
</comment>
<keyword evidence="10" id="KW-0411">Iron-sulfur</keyword>
<evidence type="ECO:0000256" key="10">
    <source>
        <dbReference type="ARBA" id="ARBA00023014"/>
    </source>
</evidence>
<dbReference type="GO" id="GO:0032324">
    <property type="term" value="P:molybdopterin cofactor biosynthetic process"/>
    <property type="evidence" value="ECO:0007669"/>
    <property type="project" value="UniProtKB-ARBA"/>
</dbReference>
<dbReference type="SMART" id="SM00729">
    <property type="entry name" value="Elp3"/>
    <property type="match status" value="1"/>
</dbReference>
<dbReference type="SFLD" id="SFLDG01068">
    <property type="entry name" value="FeMo_cofactor_biosynthesis_pro"/>
    <property type="match status" value="1"/>
</dbReference>
<name>E1R3Y2_SEDSS</name>
<dbReference type="InterPro" id="IPR003731">
    <property type="entry name" value="Di-Nase_FeMo-co_biosynth"/>
</dbReference>
<accession>E1R3Y2</accession>
<dbReference type="EMBL" id="CP002116">
    <property type="protein sequence ID" value="ADK82103.1"/>
    <property type="molecule type" value="Genomic_DNA"/>
</dbReference>
<evidence type="ECO:0000256" key="6">
    <source>
        <dbReference type="ARBA" id="ARBA00022485"/>
    </source>
</evidence>
<keyword evidence="9" id="KW-0408">Iron</keyword>
<keyword evidence="11" id="KW-0535">Nitrogen fixation</keyword>
<dbReference type="InterPro" id="IPR006638">
    <property type="entry name" value="Elp3/MiaA/NifB-like_rSAM"/>
</dbReference>
<dbReference type="SUPFAM" id="SSF53146">
    <property type="entry name" value="Nitrogenase accessory factor-like"/>
    <property type="match status" value="1"/>
</dbReference>
<dbReference type="InterPro" id="IPR013785">
    <property type="entry name" value="Aldolase_TIM"/>
</dbReference>
<dbReference type="Pfam" id="PF02579">
    <property type="entry name" value="Nitro_FeMo-Co"/>
    <property type="match status" value="1"/>
</dbReference>
<proteinExistence type="inferred from homology"/>
<comment type="function">
    <text evidence="2">Involved in the biosynthesis of the iron-molybdenum cofactor (FeMo-co or M-cluster) found in the dinitrogenase enzyme of the nitrogenase complex in nitrogen-fixing microorganisms. NifB catalyzes the crucial step of radical SAM-dependent carbide insertion that occurs concomitant with the insertion of a 9th sulfur and the rearrangement/coupling of two [4Fe-4S] clusters into a [8Fe-9S-C] cluster, the precursor to the M-cluster.</text>
</comment>
<dbReference type="InterPro" id="IPR058240">
    <property type="entry name" value="rSAM_sf"/>
</dbReference>
<dbReference type="UniPathway" id="UPA00782"/>
<reference evidence="16 17" key="1">
    <citation type="journal article" date="2010" name="Stand. Genomic Sci.">
        <title>Complete genome sequence of Spirochaeta smaragdinae type strain (SEBR 4228).</title>
        <authorList>
            <person name="Mavromatis K."/>
            <person name="Yasawong M."/>
            <person name="Chertkov O."/>
            <person name="Lapidus A."/>
            <person name="Lucas S."/>
            <person name="Nolan M."/>
            <person name="Del Rio T.G."/>
            <person name="Tice H."/>
            <person name="Cheng J.F."/>
            <person name="Pitluck S."/>
            <person name="Liolios K."/>
            <person name="Ivanova N."/>
            <person name="Tapia R."/>
            <person name="Han C."/>
            <person name="Bruce D."/>
            <person name="Goodwin L."/>
            <person name="Pati A."/>
            <person name="Chen A."/>
            <person name="Palaniappan K."/>
            <person name="Land M."/>
            <person name="Hauser L."/>
            <person name="Chang Y.J."/>
            <person name="Jeffries C.D."/>
            <person name="Detter J.C."/>
            <person name="Rohde M."/>
            <person name="Brambilla E."/>
            <person name="Spring S."/>
            <person name="Goker M."/>
            <person name="Sikorski J."/>
            <person name="Woyke T."/>
            <person name="Bristow J."/>
            <person name="Eisen J.A."/>
            <person name="Markowitz V."/>
            <person name="Hugenholtz P."/>
            <person name="Klenk H.P."/>
            <person name="Kyrpides N.C."/>
        </authorList>
    </citation>
    <scope>NUCLEOTIDE SEQUENCE [LARGE SCALE GENOMIC DNA]</scope>
    <source>
        <strain evidence="17">DSM 11293 / JCM 15392 / SEBR 4228</strain>
    </source>
</reference>
<evidence type="ECO:0000256" key="13">
    <source>
        <dbReference type="ARBA" id="ARBA00030926"/>
    </source>
</evidence>
<dbReference type="SUPFAM" id="SSF102114">
    <property type="entry name" value="Radical SAM enzymes"/>
    <property type="match status" value="1"/>
</dbReference>
<dbReference type="RefSeq" id="WP_013255562.1">
    <property type="nucleotide sequence ID" value="NC_014364.1"/>
</dbReference>
<dbReference type="Proteomes" id="UP000002318">
    <property type="component" value="Chromosome"/>
</dbReference>
<evidence type="ECO:0000256" key="3">
    <source>
        <dbReference type="ARBA" id="ARBA00005155"/>
    </source>
</evidence>
<evidence type="ECO:0000256" key="8">
    <source>
        <dbReference type="ARBA" id="ARBA00022723"/>
    </source>
</evidence>
<dbReference type="AlphaFoldDB" id="E1R3Y2"/>